<proteinExistence type="predicted"/>
<keyword evidence="2" id="KW-1185">Reference proteome</keyword>
<reference evidence="1 2" key="1">
    <citation type="submission" date="2024-09" db="EMBL/GenBank/DDBJ databases">
        <title>Rethinking Asexuality: The Enigmatic Case of Functional Sexual Genes in Lepraria (Stereocaulaceae).</title>
        <authorList>
            <person name="Doellman M."/>
            <person name="Sun Y."/>
            <person name="Barcenas-Pena A."/>
            <person name="Lumbsch H.T."/>
            <person name="Grewe F."/>
        </authorList>
    </citation>
    <scope>NUCLEOTIDE SEQUENCE [LARGE SCALE GENOMIC DNA]</scope>
    <source>
        <strain evidence="1 2">Grewe 0041</strain>
    </source>
</reference>
<sequence>MYDATSIAEGYIDTQMGDFSGTVAPIEDESEGLQLALDLLGLGFALFASPIWNSDQSCSALGDHIGSSIP</sequence>
<evidence type="ECO:0000313" key="2">
    <source>
        <dbReference type="Proteomes" id="UP001590951"/>
    </source>
</evidence>
<comment type="caution">
    <text evidence="1">The sequence shown here is derived from an EMBL/GenBank/DDBJ whole genome shotgun (WGS) entry which is preliminary data.</text>
</comment>
<dbReference type="EMBL" id="JBHFEH010000017">
    <property type="protein sequence ID" value="KAL2054149.1"/>
    <property type="molecule type" value="Genomic_DNA"/>
</dbReference>
<evidence type="ECO:0000313" key="1">
    <source>
        <dbReference type="EMBL" id="KAL2054149.1"/>
    </source>
</evidence>
<protein>
    <submittedName>
        <fullName evidence="1">Uncharacterized protein</fullName>
    </submittedName>
</protein>
<accession>A0ABR4B8H8</accession>
<dbReference type="Proteomes" id="UP001590951">
    <property type="component" value="Unassembled WGS sequence"/>
</dbReference>
<organism evidence="1 2">
    <name type="scientific">Lepraria finkii</name>
    <dbReference type="NCBI Taxonomy" id="1340010"/>
    <lineage>
        <taxon>Eukaryota</taxon>
        <taxon>Fungi</taxon>
        <taxon>Dikarya</taxon>
        <taxon>Ascomycota</taxon>
        <taxon>Pezizomycotina</taxon>
        <taxon>Lecanoromycetes</taxon>
        <taxon>OSLEUM clade</taxon>
        <taxon>Lecanoromycetidae</taxon>
        <taxon>Lecanorales</taxon>
        <taxon>Lecanorineae</taxon>
        <taxon>Stereocaulaceae</taxon>
        <taxon>Lepraria</taxon>
    </lineage>
</organism>
<name>A0ABR4B8H8_9LECA</name>
<gene>
    <name evidence="1" type="ORF">ABVK25_005688</name>
</gene>